<dbReference type="AlphaFoldDB" id="A0A167QYJ4"/>
<keyword evidence="3" id="KW-0418">Kinase</keyword>
<feature type="region of interest" description="Disordered" evidence="1">
    <location>
        <begin position="145"/>
        <end position="165"/>
    </location>
</feature>
<dbReference type="STRING" id="1081102.A0A167QYJ4"/>
<dbReference type="Pfam" id="PF01636">
    <property type="entry name" value="APH"/>
    <property type="match status" value="1"/>
</dbReference>
<dbReference type="PANTHER" id="PTHR21310">
    <property type="entry name" value="AMINOGLYCOSIDE PHOSPHOTRANSFERASE-RELATED-RELATED"/>
    <property type="match status" value="1"/>
</dbReference>
<dbReference type="PANTHER" id="PTHR21310:SF15">
    <property type="entry name" value="AMINOGLYCOSIDE PHOSPHOTRANSFERASE DOMAIN-CONTAINING PROTEIN"/>
    <property type="match status" value="1"/>
</dbReference>
<protein>
    <submittedName>
        <fullName evidence="3">Protein kinase-like domain protein</fullName>
    </submittedName>
</protein>
<evidence type="ECO:0000313" key="4">
    <source>
        <dbReference type="Proteomes" id="UP000076874"/>
    </source>
</evidence>
<organism evidence="3 4">
    <name type="scientific">Niveomyces insectorum RCEF 264</name>
    <dbReference type="NCBI Taxonomy" id="1081102"/>
    <lineage>
        <taxon>Eukaryota</taxon>
        <taxon>Fungi</taxon>
        <taxon>Dikarya</taxon>
        <taxon>Ascomycota</taxon>
        <taxon>Pezizomycotina</taxon>
        <taxon>Sordariomycetes</taxon>
        <taxon>Hypocreomycetidae</taxon>
        <taxon>Hypocreales</taxon>
        <taxon>Cordycipitaceae</taxon>
        <taxon>Niveomyces</taxon>
    </lineage>
</organism>
<name>A0A167QYJ4_9HYPO</name>
<evidence type="ECO:0000259" key="2">
    <source>
        <dbReference type="Pfam" id="PF01636"/>
    </source>
</evidence>
<comment type="caution">
    <text evidence="3">The sequence shown here is derived from an EMBL/GenBank/DDBJ whole genome shotgun (WGS) entry which is preliminary data.</text>
</comment>
<feature type="domain" description="Aminoglycoside phosphotransferase" evidence="2">
    <location>
        <begin position="312"/>
        <end position="390"/>
    </location>
</feature>
<dbReference type="InterPro" id="IPR002575">
    <property type="entry name" value="Aminoglycoside_PTrfase"/>
</dbReference>
<dbReference type="SUPFAM" id="SSF56112">
    <property type="entry name" value="Protein kinase-like (PK-like)"/>
    <property type="match status" value="1"/>
</dbReference>
<dbReference type="Gene3D" id="3.90.1200.10">
    <property type="match status" value="1"/>
</dbReference>
<accession>A0A167QYJ4</accession>
<dbReference type="InterPro" id="IPR051678">
    <property type="entry name" value="AGP_Transferase"/>
</dbReference>
<gene>
    <name evidence="3" type="ORF">SPI_06985</name>
</gene>
<keyword evidence="4" id="KW-1185">Reference proteome</keyword>
<dbReference type="InterPro" id="IPR011009">
    <property type="entry name" value="Kinase-like_dom_sf"/>
</dbReference>
<dbReference type="GO" id="GO:0016301">
    <property type="term" value="F:kinase activity"/>
    <property type="evidence" value="ECO:0007669"/>
    <property type="project" value="UniProtKB-KW"/>
</dbReference>
<evidence type="ECO:0000313" key="3">
    <source>
        <dbReference type="EMBL" id="OAA58100.1"/>
    </source>
</evidence>
<reference evidence="3 4" key="1">
    <citation type="journal article" date="2016" name="Genome Biol. Evol.">
        <title>Divergent and convergent evolution of fungal pathogenicity.</title>
        <authorList>
            <person name="Shang Y."/>
            <person name="Xiao G."/>
            <person name="Zheng P."/>
            <person name="Cen K."/>
            <person name="Zhan S."/>
            <person name="Wang C."/>
        </authorList>
    </citation>
    <scope>NUCLEOTIDE SEQUENCE [LARGE SCALE GENOMIC DNA]</scope>
    <source>
        <strain evidence="3 4">RCEF 264</strain>
    </source>
</reference>
<proteinExistence type="predicted"/>
<dbReference type="Proteomes" id="UP000076874">
    <property type="component" value="Unassembled WGS sequence"/>
</dbReference>
<dbReference type="EMBL" id="AZHD01000013">
    <property type="protein sequence ID" value="OAA58100.1"/>
    <property type="molecule type" value="Genomic_DNA"/>
</dbReference>
<evidence type="ECO:0000256" key="1">
    <source>
        <dbReference type="SAM" id="MobiDB-lite"/>
    </source>
</evidence>
<sequence length="552" mass="60572">MSAVQPKRTQLFSHARFDLPRLLSLAENLRQRPCACDESQIPKAGAFNWVIFLRFDDGVEWVFRAPRSQCPGSKDGIAKLPASEVATLRYIRQNTTIPVPEVFHYNSSYTNDIGTPYILMSKAPGRPLAAAWTWPTHTLDVPQLDTRRIGGSPSPPRPLKDSGKSSIMRQLGGYAAQLYPCRFQAIGSLFEEGAPEDMGGTEGDAPTAYRVGECLAPGLLMLDRETLEDLPRGPFSTDADYYEALVRALLLHAEQLPMGHHLFRAPIPIPHEYDSFAAYRLATDRWNDYASLGGKIDASHNRLQYSLAAFILRDEVLPSLAAGSRVSSGYPLCHQDLSMQNIFVDDDLHVTCLIDWAFCTTVPPAQLLAAPGLPHPRDYSADADLAAAYRAGFEEVLVARNTCGSSSSSRSRDGPPLPLPGAADWAAGTMTAHLLRLVNLDALQDYHHLEALCALTAARAGPDASLDLPHLLAAQADTPDAKDLAALLAEDDEPESEVKRRESAYFEAVGPDRLALARKITSMAERNPGFVADKRLWRHVERIVAETRLDGK</sequence>
<dbReference type="OrthoDB" id="5327538at2759"/>
<keyword evidence="3" id="KW-0808">Transferase</keyword>